<feature type="transmembrane region" description="Helical" evidence="2">
    <location>
        <begin position="7"/>
        <end position="27"/>
    </location>
</feature>
<gene>
    <name evidence="3" type="ORF">FYJ87_06735</name>
</gene>
<dbReference type="Proteomes" id="UP000324726">
    <property type="component" value="Unassembled WGS sequence"/>
</dbReference>
<evidence type="ECO:0000313" key="3">
    <source>
        <dbReference type="EMBL" id="TYR20628.1"/>
    </source>
</evidence>
<name>A0A5D4FX99_9CORY</name>
<dbReference type="AlphaFoldDB" id="A0A5D4FX99"/>
<evidence type="ECO:0000313" key="4">
    <source>
        <dbReference type="Proteomes" id="UP000324726"/>
    </source>
</evidence>
<reference evidence="3 4" key="1">
    <citation type="submission" date="2019-08" db="EMBL/GenBank/DDBJ databases">
        <title>Draft genome of C. urealyticum strain VH4248.</title>
        <authorList>
            <person name="Navas J."/>
        </authorList>
    </citation>
    <scope>NUCLEOTIDE SEQUENCE [LARGE SCALE GENOMIC DNA]</scope>
    <source>
        <strain evidence="3 4">VH4248</strain>
    </source>
</reference>
<keyword evidence="2" id="KW-1133">Transmembrane helix</keyword>
<proteinExistence type="predicted"/>
<dbReference type="EMBL" id="VSZI01000001">
    <property type="protein sequence ID" value="TYR20628.1"/>
    <property type="molecule type" value="Genomic_DNA"/>
</dbReference>
<feature type="region of interest" description="Disordered" evidence="1">
    <location>
        <begin position="383"/>
        <end position="408"/>
    </location>
</feature>
<accession>A0A5D4FX99</accession>
<organism evidence="3 4">
    <name type="scientific">Corynebacterium urealyticum</name>
    <dbReference type="NCBI Taxonomy" id="43771"/>
    <lineage>
        <taxon>Bacteria</taxon>
        <taxon>Bacillati</taxon>
        <taxon>Actinomycetota</taxon>
        <taxon>Actinomycetes</taxon>
        <taxon>Mycobacteriales</taxon>
        <taxon>Corynebacteriaceae</taxon>
        <taxon>Corynebacterium</taxon>
    </lineage>
</organism>
<feature type="transmembrane region" description="Helical" evidence="2">
    <location>
        <begin position="133"/>
        <end position="151"/>
    </location>
</feature>
<feature type="transmembrane region" description="Helical" evidence="2">
    <location>
        <begin position="284"/>
        <end position="303"/>
    </location>
</feature>
<sequence>MGAARSVRFATFAIIVAATALSAYRVAGRTLYWDDFLIPATYGAPEQLSFTGLFLPHDGHLMPGAIALQLVVDRIAALQWWLPATLIVVGAFVSAVLWAASGVARGRPLVLALLCFSPFLGAALGWWSAAINALAWQIACAVALLLLRRARPSSRTRLVLRGAAVAAAVFTGLLFTEKALSILPLLTALALFFPSFLYPRCQDDAARRVRVLTLAPGWLVTAAWTLLYVAVTSSERAAGEASGSVVWGAVPRALRDAVLPGILGGPWSFERWAPGGSFASPSTAVGWLAAVGAVVLVVLWLVRHGQGPAGTRLRAGGLALSLGYLALVFLALALARSGANTADVITASLHYYADAFTAAVLLCTAAAVQAEARALPDHRIAGHAAAADGDPRTSTTRRHGAKGKSQAPHARAIVQAVLVVGFIASSTATTVSYLDSWHDDETAEWLRTVKSSLRAAPAPLLPQPVPAMIANRYDGPRVDIGEVARSLPDWPGVSAGTPRPMFLNDEGKLVAADVLKLAVNEQPGGKKCGQRIPLNEPTLVKLSAPLKFGEWTWVLNTTASTPVTLRILTPNGLESYEDSLARAHRVAVPAELNQQHVRVSGGGNTIEVLAAPQQRSTPANGNYVCLGAGAIGPLLPKERSAH</sequence>
<feature type="transmembrane region" description="Helical" evidence="2">
    <location>
        <begin position="80"/>
        <end position="100"/>
    </location>
</feature>
<evidence type="ECO:0000256" key="2">
    <source>
        <dbReference type="SAM" id="Phobius"/>
    </source>
</evidence>
<comment type="caution">
    <text evidence="3">The sequence shown here is derived from an EMBL/GenBank/DDBJ whole genome shotgun (WGS) entry which is preliminary data.</text>
</comment>
<feature type="transmembrane region" description="Helical" evidence="2">
    <location>
        <begin position="109"/>
        <end position="127"/>
    </location>
</feature>
<keyword evidence="2" id="KW-0812">Transmembrane</keyword>
<keyword evidence="2" id="KW-0472">Membrane</keyword>
<feature type="transmembrane region" description="Helical" evidence="2">
    <location>
        <begin position="182"/>
        <end position="199"/>
    </location>
</feature>
<evidence type="ECO:0000256" key="1">
    <source>
        <dbReference type="SAM" id="MobiDB-lite"/>
    </source>
</evidence>
<feature type="transmembrane region" description="Helical" evidence="2">
    <location>
        <begin position="315"/>
        <end position="337"/>
    </location>
</feature>
<protein>
    <submittedName>
        <fullName evidence="3">Uncharacterized protein</fullName>
    </submittedName>
</protein>
<feature type="transmembrane region" description="Helical" evidence="2">
    <location>
        <begin position="158"/>
        <end position="176"/>
    </location>
</feature>
<feature type="transmembrane region" description="Helical" evidence="2">
    <location>
        <begin position="211"/>
        <end position="231"/>
    </location>
</feature>